<reference evidence="1" key="1">
    <citation type="submission" date="2021-06" db="EMBL/GenBank/DDBJ databases">
        <authorList>
            <person name="Kallberg Y."/>
            <person name="Tangrot J."/>
            <person name="Rosling A."/>
        </authorList>
    </citation>
    <scope>NUCLEOTIDE SEQUENCE</scope>
    <source>
        <strain evidence="1">MA461A</strain>
    </source>
</reference>
<dbReference type="EMBL" id="CAJVQC010031684">
    <property type="protein sequence ID" value="CAG8749158.1"/>
    <property type="molecule type" value="Genomic_DNA"/>
</dbReference>
<feature type="non-terminal residue" evidence="1">
    <location>
        <position position="1"/>
    </location>
</feature>
<organism evidence="1 2">
    <name type="scientific">Racocetra persica</name>
    <dbReference type="NCBI Taxonomy" id="160502"/>
    <lineage>
        <taxon>Eukaryota</taxon>
        <taxon>Fungi</taxon>
        <taxon>Fungi incertae sedis</taxon>
        <taxon>Mucoromycota</taxon>
        <taxon>Glomeromycotina</taxon>
        <taxon>Glomeromycetes</taxon>
        <taxon>Diversisporales</taxon>
        <taxon>Gigasporaceae</taxon>
        <taxon>Racocetra</taxon>
    </lineage>
</organism>
<dbReference type="Proteomes" id="UP000789920">
    <property type="component" value="Unassembled WGS sequence"/>
</dbReference>
<gene>
    <name evidence="1" type="ORF">RPERSI_LOCUS13992</name>
</gene>
<name>A0ACA9QKD0_9GLOM</name>
<comment type="caution">
    <text evidence="1">The sequence shown here is derived from an EMBL/GenBank/DDBJ whole genome shotgun (WGS) entry which is preliminary data.</text>
</comment>
<keyword evidence="2" id="KW-1185">Reference proteome</keyword>
<evidence type="ECO:0000313" key="2">
    <source>
        <dbReference type="Proteomes" id="UP000789920"/>
    </source>
</evidence>
<accession>A0ACA9QKD0</accession>
<evidence type="ECO:0000313" key="1">
    <source>
        <dbReference type="EMBL" id="CAG8749158.1"/>
    </source>
</evidence>
<proteinExistence type="predicted"/>
<protein>
    <submittedName>
        <fullName evidence="1">9647_t:CDS:1</fullName>
    </submittedName>
</protein>
<sequence>FDVPNYSQPEAKGVLDYYCDGSSILQQSRDKLFQKTFIATNGNPRKLYLSCWKGL</sequence>